<protein>
    <recommendedName>
        <fullName evidence="1">non-specific serine/threonine protein kinase</fullName>
        <ecNumber evidence="1">2.7.11.1</ecNumber>
    </recommendedName>
</protein>
<evidence type="ECO:0000256" key="1">
    <source>
        <dbReference type="ARBA" id="ARBA00012513"/>
    </source>
</evidence>
<feature type="region of interest" description="Disordered" evidence="10">
    <location>
        <begin position="512"/>
        <end position="540"/>
    </location>
</feature>
<dbReference type="SUPFAM" id="SSF50978">
    <property type="entry name" value="WD40 repeat-like"/>
    <property type="match status" value="1"/>
</dbReference>
<dbReference type="SUPFAM" id="SSF48371">
    <property type="entry name" value="ARM repeat"/>
    <property type="match status" value="1"/>
</dbReference>
<keyword evidence="8" id="KW-0067">ATP-binding</keyword>
<dbReference type="InterPro" id="IPR015943">
    <property type="entry name" value="WD40/YVTN_repeat-like_dom_sf"/>
</dbReference>
<proteinExistence type="predicted"/>
<dbReference type="RefSeq" id="XP_002289061.1">
    <property type="nucleotide sequence ID" value="XM_002289025.1"/>
</dbReference>
<dbReference type="SUPFAM" id="SSF56112">
    <property type="entry name" value="Protein kinase-like (PK-like)"/>
    <property type="match status" value="1"/>
</dbReference>
<dbReference type="GO" id="GO:0005524">
    <property type="term" value="F:ATP binding"/>
    <property type="evidence" value="ECO:0007669"/>
    <property type="project" value="UniProtKB-KW"/>
</dbReference>
<dbReference type="GO" id="GO:0034272">
    <property type="term" value="C:phosphatidylinositol 3-kinase complex, class III, type II"/>
    <property type="evidence" value="ECO:0000318"/>
    <property type="project" value="GO_Central"/>
</dbReference>
<dbReference type="STRING" id="35128.B8BWD4"/>
<dbReference type="PANTHER" id="PTHR17583">
    <property type="entry name" value="PHOSPHOINOSITIDE 3-KINASE REGULATORY SUBUNIT 4"/>
    <property type="match status" value="1"/>
</dbReference>
<keyword evidence="6" id="KW-0547">Nucleotide-binding</keyword>
<keyword evidence="13" id="KW-1185">Reference proteome</keyword>
<dbReference type="GeneID" id="7452111"/>
<feature type="repeat" description="WD" evidence="9">
    <location>
        <begin position="1587"/>
        <end position="1611"/>
    </location>
</feature>
<dbReference type="HOGENOM" id="CLU_001696_1_0_1"/>
<evidence type="ECO:0000256" key="7">
    <source>
        <dbReference type="ARBA" id="ARBA00022777"/>
    </source>
</evidence>
<dbReference type="PaxDb" id="35128-Thaps3934"/>
<evidence type="ECO:0000256" key="5">
    <source>
        <dbReference type="ARBA" id="ARBA00022737"/>
    </source>
</evidence>
<dbReference type="InterPro" id="IPR016024">
    <property type="entry name" value="ARM-type_fold"/>
</dbReference>
<dbReference type="InterPro" id="IPR055231">
    <property type="entry name" value="2AA_helical"/>
</dbReference>
<dbReference type="GO" id="GO:0005770">
    <property type="term" value="C:late endosome"/>
    <property type="evidence" value="ECO:0000318"/>
    <property type="project" value="GO_Central"/>
</dbReference>
<dbReference type="InParanoid" id="B8BWD4"/>
<dbReference type="Pfam" id="PF00400">
    <property type="entry name" value="WD40"/>
    <property type="match status" value="2"/>
</dbReference>
<dbReference type="GO" id="GO:0000425">
    <property type="term" value="P:pexophagy"/>
    <property type="evidence" value="ECO:0000318"/>
    <property type="project" value="GO_Central"/>
</dbReference>
<dbReference type="InterPro" id="IPR001680">
    <property type="entry name" value="WD40_rpt"/>
</dbReference>
<dbReference type="InterPro" id="IPR011989">
    <property type="entry name" value="ARM-like"/>
</dbReference>
<feature type="region of interest" description="Disordered" evidence="10">
    <location>
        <begin position="1"/>
        <end position="61"/>
    </location>
</feature>
<keyword evidence="3 9" id="KW-0853">WD repeat</keyword>
<evidence type="ECO:0000256" key="8">
    <source>
        <dbReference type="ARBA" id="ARBA00022840"/>
    </source>
</evidence>
<dbReference type="Pfam" id="PF22956">
    <property type="entry name" value="VPS15-like_hel"/>
    <property type="match status" value="1"/>
</dbReference>
<dbReference type="InterPro" id="IPR011009">
    <property type="entry name" value="Kinase-like_dom_sf"/>
</dbReference>
<dbReference type="Gene3D" id="1.25.10.10">
    <property type="entry name" value="Leucine-rich Repeat Variant"/>
    <property type="match status" value="2"/>
</dbReference>
<dbReference type="Gene3D" id="1.10.510.10">
    <property type="entry name" value="Transferase(Phosphotransferase) domain 1"/>
    <property type="match status" value="1"/>
</dbReference>
<evidence type="ECO:0000256" key="2">
    <source>
        <dbReference type="ARBA" id="ARBA00022527"/>
    </source>
</evidence>
<evidence type="ECO:0000256" key="4">
    <source>
        <dbReference type="ARBA" id="ARBA00022679"/>
    </source>
</evidence>
<feature type="compositionally biased region" description="Polar residues" evidence="10">
    <location>
        <begin position="20"/>
        <end position="59"/>
    </location>
</feature>
<dbReference type="GO" id="GO:0034271">
    <property type="term" value="C:phosphatidylinositol 3-kinase complex, class III, type I"/>
    <property type="evidence" value="ECO:0000318"/>
    <property type="project" value="GO_Central"/>
</dbReference>
<organism evidence="12 13">
    <name type="scientific">Thalassiosira pseudonana</name>
    <name type="common">Marine diatom</name>
    <name type="synonym">Cyclotella nana</name>
    <dbReference type="NCBI Taxonomy" id="35128"/>
    <lineage>
        <taxon>Eukaryota</taxon>
        <taxon>Sar</taxon>
        <taxon>Stramenopiles</taxon>
        <taxon>Ochrophyta</taxon>
        <taxon>Bacillariophyta</taxon>
        <taxon>Coscinodiscophyceae</taxon>
        <taxon>Thalassiosirophycidae</taxon>
        <taxon>Thalassiosirales</taxon>
        <taxon>Thalassiosiraceae</taxon>
        <taxon>Thalassiosira</taxon>
    </lineage>
</organism>
<dbReference type="OMA" id="WNTENIE"/>
<dbReference type="PROSITE" id="PS50011">
    <property type="entry name" value="PROTEIN_KINASE_DOM"/>
    <property type="match status" value="1"/>
</dbReference>
<evidence type="ECO:0000256" key="10">
    <source>
        <dbReference type="SAM" id="MobiDB-lite"/>
    </source>
</evidence>
<name>B8BWD4_THAPS</name>
<dbReference type="GO" id="GO:0006623">
    <property type="term" value="P:protein targeting to vacuole"/>
    <property type="evidence" value="ECO:0000318"/>
    <property type="project" value="GO_Central"/>
</dbReference>
<keyword evidence="5" id="KW-0677">Repeat</keyword>
<keyword evidence="7" id="KW-0418">Kinase</keyword>
<dbReference type="EMBL" id="CM000640">
    <property type="protein sequence ID" value="EED94497.1"/>
    <property type="molecule type" value="Genomic_DNA"/>
</dbReference>
<dbReference type="eggNOG" id="KOG1240">
    <property type="taxonomic scope" value="Eukaryota"/>
</dbReference>
<dbReference type="SMART" id="SM00320">
    <property type="entry name" value="WD40"/>
    <property type="match status" value="5"/>
</dbReference>
<reference evidence="12 13" key="1">
    <citation type="journal article" date="2004" name="Science">
        <title>The genome of the diatom Thalassiosira pseudonana: ecology, evolution, and metabolism.</title>
        <authorList>
            <person name="Armbrust E.V."/>
            <person name="Berges J.A."/>
            <person name="Bowler C."/>
            <person name="Green B.R."/>
            <person name="Martinez D."/>
            <person name="Putnam N.H."/>
            <person name="Zhou S."/>
            <person name="Allen A.E."/>
            <person name="Apt K.E."/>
            <person name="Bechner M."/>
            <person name="Brzezinski M.A."/>
            <person name="Chaal B.K."/>
            <person name="Chiovitti A."/>
            <person name="Davis A.K."/>
            <person name="Demarest M.S."/>
            <person name="Detter J.C."/>
            <person name="Glavina T."/>
            <person name="Goodstein D."/>
            <person name="Hadi M.Z."/>
            <person name="Hellsten U."/>
            <person name="Hildebrand M."/>
            <person name="Jenkins B.D."/>
            <person name="Jurka J."/>
            <person name="Kapitonov V.V."/>
            <person name="Kroger N."/>
            <person name="Lau W.W."/>
            <person name="Lane T.W."/>
            <person name="Larimer F.W."/>
            <person name="Lippmeier J.C."/>
            <person name="Lucas S."/>
            <person name="Medina M."/>
            <person name="Montsant A."/>
            <person name="Obornik M."/>
            <person name="Parker M.S."/>
            <person name="Palenik B."/>
            <person name="Pazour G.J."/>
            <person name="Richardson P.M."/>
            <person name="Rynearson T.A."/>
            <person name="Saito M.A."/>
            <person name="Schwartz D.C."/>
            <person name="Thamatrakoln K."/>
            <person name="Valentin K."/>
            <person name="Vardi A."/>
            <person name="Wilkerson F.P."/>
            <person name="Rokhsar D.S."/>
        </authorList>
    </citation>
    <scope>NUCLEOTIDE SEQUENCE [LARGE SCALE GENOMIC DNA]</scope>
    <source>
        <strain evidence="12 13">CCMP1335</strain>
    </source>
</reference>
<feature type="compositionally biased region" description="Low complexity" evidence="10">
    <location>
        <begin position="512"/>
        <end position="526"/>
    </location>
</feature>
<dbReference type="GO" id="GO:0071561">
    <property type="term" value="C:nucleus-vacuole junction"/>
    <property type="evidence" value="ECO:0000318"/>
    <property type="project" value="GO_Central"/>
</dbReference>
<dbReference type="KEGG" id="tps:THAPSDRAFT_3934"/>
<dbReference type="InterPro" id="IPR045162">
    <property type="entry name" value="Vps15-like"/>
</dbReference>
<evidence type="ECO:0000313" key="13">
    <source>
        <dbReference type="Proteomes" id="UP000001449"/>
    </source>
</evidence>
<feature type="domain" description="Protein kinase" evidence="11">
    <location>
        <begin position="128"/>
        <end position="512"/>
    </location>
</feature>
<dbReference type="GO" id="GO:0045324">
    <property type="term" value="P:late endosome to vacuole transport"/>
    <property type="evidence" value="ECO:0000318"/>
    <property type="project" value="GO_Central"/>
</dbReference>
<feature type="repeat" description="WD" evidence="9">
    <location>
        <begin position="1692"/>
        <end position="1705"/>
    </location>
</feature>
<dbReference type="SMART" id="SM00220">
    <property type="entry name" value="S_TKc"/>
    <property type="match status" value="1"/>
</dbReference>
<dbReference type="InterPro" id="IPR036322">
    <property type="entry name" value="WD40_repeat_dom_sf"/>
</dbReference>
<dbReference type="GO" id="GO:0004674">
    <property type="term" value="F:protein serine/threonine kinase activity"/>
    <property type="evidence" value="ECO:0000318"/>
    <property type="project" value="GO_Central"/>
</dbReference>
<sequence>MGNASSSHHESSVSDRAGSSAGSAKTPTGGNDTPSGDTSTAGSAAHQTTIHQSASSITDSKYAEGGRISSGIFNPNVSIQTLGSAGGPSSVEDVSGYYYGVGGYYPSSNYEGNSNTVGSAFGAALGGGANQNNLGAGSSDVLISTIARDLNPASIGGQIVGIQRLWPGSGRMMRSYRLRVRVPRMDSPYGIASTSGTIANPQATADDLPVIIELACKSFIVRSEKGENPLRLTLTEGDAELKRLRSLLSDPSTHPHILSYARWIVGPPTTTGQPSPTNTTVSRPIHLLRQHAHASLSDRLVSRPFLTLIEKNWITYQLLNAVQSLHDVGVCHGHLTTENVLLTSWNWVLISDVGCQHYKPVALPDDDPGMWIHWFEGRAGEERKPGVGSAANQHHRSSNGEKKCCLAPERFYTPGKTAVIPTKLDSTMDVFSLGCVLIELFLNGERALELGDLMEYRRQGEKEKMSLPPSLKQKLDKIESSRMRAACRLMLSLDPSMRLTAAEYLDKLSSSRSSSSRRMRSDSVSSEGGDQSKPTSSHAPLPPCFKATLVPFMLRLRTEILSPDGRIALVACHYGSILKATVGLEDVWGEAYFSRALGPTLLRLENSESSIEKVMHTTNDVQAEKAKTDFTTSSISELLLETEGLLRQLDSGLFGSGNENVLVSQASTPQTATPLSLIDHFPQSPFNAIPSQQASPSQASIILLLQVVFSSVRHVQRPSSKFVALMLMQRIALYSSDEMRLQRIVPFVTSLLQDSEPIIRASGITVLASVLSTVTSFPPSDAQIFPRYVFKKVAHLITDATLVVRVAFAQNIALLAETALRFLDVGHSVSLYDAVSGRNSRDGRGEDGMNVALHTPLFSEEMSNLLNDQNSTDAIPSSSPSKSLSDNAASITIRNSYDSDIALLHEVVLRWVVHITTDTSDHSSQSKQALLGDLSRLCNFFGSEYSFQILPQILAFLNDRKDWQLRAALLRHLPSVCVAVGKAATESFVVPCVESALNDDVEQVTAEALCCLATLVNLSLLTRVTLLGTEGGTRQSEFEGSRPHHTEAFVYQILLPFLQYKPTFESIDHLMECLKAPTASFSQVPKDFRTLLTSLEVAIDFSVKLANGLSVPTQQSFELIASGLPKWYESLQRASLDTSMPQPFFPLGFWSLQKVYGLSTALPIHAPNQRLINWIDDTYISTKLERNSESDDENAASLLSRPEVTLVVSSCKGELGSAVITDQSNQEICFVLNKLQSLNVPPLSPSLGVARSGYDIDIQMRQHWTPKEDNLIGSTSLSVEHTGPVNRLAVAEDHSFFVSASYDGTSKVFELGQTRDSGGELHSCLTYTGHNRDTPSANARINDVAILENNHSVATVASDGSLQVWKVDMVLSNQQTKRSRVSGHSPLRQVNPGEGELMAVSHFNTSSSSIVTYATQKGTIHSIDLRCAREPFSLSLSSEFGYLTDIEVGKDKNWLVAGTSRGYVGLWDVRFQSMVKLWRHCRSSAVKRLVNANNDVSRPLVFMGCEHNEALLFDVSSGDCLQCYRSLDSSLSFVDQTTLPLECLSMPYLESVIISGRRGKRLVPLDNALQMSMTRGSTPSINALFGSFNRGQSYVMTGGSDHMIRYWDLNSPTRSFCVSGLSRNQPQPTFDQMNVGGISRLYICQQPSPPPTSLLESNKLSLQSRRGVVRCDNNHRDSILDLKIVNYPTMGVLSSSRDGTIKLWG</sequence>
<evidence type="ECO:0000259" key="11">
    <source>
        <dbReference type="PROSITE" id="PS50011"/>
    </source>
</evidence>
<dbReference type="EC" id="2.7.11.1" evidence="1"/>
<reference evidence="12 13" key="2">
    <citation type="journal article" date="2008" name="Nature">
        <title>The Phaeodactylum genome reveals the evolutionary history of diatom genomes.</title>
        <authorList>
            <person name="Bowler C."/>
            <person name="Allen A.E."/>
            <person name="Badger J.H."/>
            <person name="Grimwood J."/>
            <person name="Jabbari K."/>
            <person name="Kuo A."/>
            <person name="Maheswari U."/>
            <person name="Martens C."/>
            <person name="Maumus F."/>
            <person name="Otillar R.P."/>
            <person name="Rayko E."/>
            <person name="Salamov A."/>
            <person name="Vandepoele K."/>
            <person name="Beszteri B."/>
            <person name="Gruber A."/>
            <person name="Heijde M."/>
            <person name="Katinka M."/>
            <person name="Mock T."/>
            <person name="Valentin K."/>
            <person name="Verret F."/>
            <person name="Berges J.A."/>
            <person name="Brownlee C."/>
            <person name="Cadoret J.P."/>
            <person name="Chiovitti A."/>
            <person name="Choi C.J."/>
            <person name="Coesel S."/>
            <person name="De Martino A."/>
            <person name="Detter J.C."/>
            <person name="Durkin C."/>
            <person name="Falciatore A."/>
            <person name="Fournet J."/>
            <person name="Haruta M."/>
            <person name="Huysman M.J."/>
            <person name="Jenkins B.D."/>
            <person name="Jiroutova K."/>
            <person name="Jorgensen R.E."/>
            <person name="Joubert Y."/>
            <person name="Kaplan A."/>
            <person name="Kroger N."/>
            <person name="Kroth P.G."/>
            <person name="La Roche J."/>
            <person name="Lindquist E."/>
            <person name="Lommer M."/>
            <person name="Martin-Jezequel V."/>
            <person name="Lopez P.J."/>
            <person name="Lucas S."/>
            <person name="Mangogna M."/>
            <person name="McGinnis K."/>
            <person name="Medlin L.K."/>
            <person name="Montsant A."/>
            <person name="Oudot-Le Secq M.P."/>
            <person name="Napoli C."/>
            <person name="Obornik M."/>
            <person name="Parker M.S."/>
            <person name="Petit J.L."/>
            <person name="Porcel B.M."/>
            <person name="Poulsen N."/>
            <person name="Robison M."/>
            <person name="Rychlewski L."/>
            <person name="Rynearson T.A."/>
            <person name="Schmutz J."/>
            <person name="Shapiro H."/>
            <person name="Siaut M."/>
            <person name="Stanley M."/>
            <person name="Sussman M.R."/>
            <person name="Taylor A.R."/>
            <person name="Vardi A."/>
            <person name="von Dassow P."/>
            <person name="Vyverman W."/>
            <person name="Willis A."/>
            <person name="Wyrwicz L.S."/>
            <person name="Rokhsar D.S."/>
            <person name="Weissenbach J."/>
            <person name="Armbrust E.V."/>
            <person name="Green B.R."/>
            <person name="Van de Peer Y."/>
            <person name="Grigoriev I.V."/>
        </authorList>
    </citation>
    <scope>NUCLEOTIDE SEQUENCE [LARGE SCALE GENOMIC DNA]</scope>
    <source>
        <strain evidence="12 13">CCMP1335</strain>
    </source>
</reference>
<evidence type="ECO:0000256" key="6">
    <source>
        <dbReference type="ARBA" id="ARBA00022741"/>
    </source>
</evidence>
<keyword evidence="2" id="KW-0723">Serine/threonine-protein kinase</keyword>
<dbReference type="Proteomes" id="UP000001449">
    <property type="component" value="Chromosome 3"/>
</dbReference>
<dbReference type="PANTHER" id="PTHR17583:SF0">
    <property type="entry name" value="PHOSPHOINOSITIDE 3-KINASE REGULATORY SUBUNIT 4"/>
    <property type="match status" value="1"/>
</dbReference>
<evidence type="ECO:0000256" key="9">
    <source>
        <dbReference type="PROSITE-ProRule" id="PRU00221"/>
    </source>
</evidence>
<keyword evidence="4" id="KW-0808">Transferase</keyword>
<gene>
    <name evidence="12" type="ORF">THAPSDRAFT_3934</name>
</gene>
<dbReference type="Gene3D" id="2.130.10.10">
    <property type="entry name" value="YVTN repeat-like/Quinoprotein amine dehydrogenase"/>
    <property type="match status" value="2"/>
</dbReference>
<dbReference type="PROSITE" id="PS50082">
    <property type="entry name" value="WD_REPEATS_2"/>
    <property type="match status" value="2"/>
</dbReference>
<accession>B8BWD4</accession>
<dbReference type="InterPro" id="IPR000719">
    <property type="entry name" value="Prot_kinase_dom"/>
</dbReference>
<dbReference type="PROSITE" id="PS50294">
    <property type="entry name" value="WD_REPEATS_REGION"/>
    <property type="match status" value="1"/>
</dbReference>
<evidence type="ECO:0000313" key="12">
    <source>
        <dbReference type="EMBL" id="EED94497.1"/>
    </source>
</evidence>
<feature type="compositionally biased region" description="Polar residues" evidence="10">
    <location>
        <begin position="528"/>
        <end position="538"/>
    </location>
</feature>
<evidence type="ECO:0000256" key="3">
    <source>
        <dbReference type="ARBA" id="ARBA00022574"/>
    </source>
</evidence>